<dbReference type="RefSeq" id="WP_336663625.1">
    <property type="nucleotide sequence ID" value="NZ_JBBCRB010000002.1"/>
</dbReference>
<protein>
    <submittedName>
        <fullName evidence="1">DUF2785 domain-containing protein</fullName>
    </submittedName>
</protein>
<comment type="caution">
    <text evidence="1">The sequence shown here is derived from an EMBL/GenBank/DDBJ whole genome shotgun (WGS) entry which is preliminary data.</text>
</comment>
<evidence type="ECO:0000313" key="1">
    <source>
        <dbReference type="EMBL" id="MEL5988770.1"/>
    </source>
</evidence>
<dbReference type="EMBL" id="JBCEWA010000007">
    <property type="protein sequence ID" value="MEL5988770.1"/>
    <property type="molecule type" value="Genomic_DNA"/>
</dbReference>
<gene>
    <name evidence="1" type="ORF">AAF454_10210</name>
</gene>
<sequence>MNFIEQATTLLNGGPTIQRQFFLEPQTEFLNDMIQHLGDADPQVRDELNYRLLIDLVQYHILSNEQKQQLIDEIVSQNLLLGTVGSKHETTVFQRALSTEWLRLLLTEDQMKSELGKKILEDALLLMERERDLRAYTEDGFAYSVGNAALLIYVLLQERQEYTTYAAPVLMAIQSNFWKEYVFTDDEEERFLSLIDLLLANGIEEDLLVEWIEQIFDRLEMISQYEGFSAHFLKGRTEVLQFMRAFYFTLKFKNNYKKLQSTISIFIQKWYKI</sequence>
<dbReference type="InterPro" id="IPR021247">
    <property type="entry name" value="DUF2785"/>
</dbReference>
<reference evidence="1 2" key="1">
    <citation type="submission" date="2024-04" db="EMBL/GenBank/DDBJ databases">
        <authorList>
            <person name="Wu Y.S."/>
            <person name="Zhang L."/>
        </authorList>
    </citation>
    <scope>NUCLEOTIDE SEQUENCE [LARGE SCALE GENOMIC DNA]</scope>
    <source>
        <strain evidence="1 2">KG-01</strain>
    </source>
</reference>
<accession>A0ABU9LL96</accession>
<dbReference type="Pfam" id="PF10978">
    <property type="entry name" value="DUF2785"/>
    <property type="match status" value="1"/>
</dbReference>
<dbReference type="Proteomes" id="UP001398420">
    <property type="component" value="Unassembled WGS sequence"/>
</dbReference>
<organism evidence="1 2">
    <name type="scientific">Kurthia gibsonii</name>
    <dbReference type="NCBI Taxonomy" id="33946"/>
    <lineage>
        <taxon>Bacteria</taxon>
        <taxon>Bacillati</taxon>
        <taxon>Bacillota</taxon>
        <taxon>Bacilli</taxon>
        <taxon>Bacillales</taxon>
        <taxon>Caryophanaceae</taxon>
        <taxon>Kurthia</taxon>
    </lineage>
</organism>
<evidence type="ECO:0000313" key="2">
    <source>
        <dbReference type="Proteomes" id="UP001398420"/>
    </source>
</evidence>
<keyword evidence="2" id="KW-1185">Reference proteome</keyword>
<proteinExistence type="predicted"/>
<name>A0ABU9LL96_9BACL</name>